<evidence type="ECO:0000256" key="1">
    <source>
        <dbReference type="ARBA" id="ARBA00004613"/>
    </source>
</evidence>
<dbReference type="EMBL" id="JAHRIP010002649">
    <property type="protein sequence ID" value="MEQ2281021.1"/>
    <property type="molecule type" value="Genomic_DNA"/>
</dbReference>
<organism evidence="8 9">
    <name type="scientific">Ameca splendens</name>
    <dbReference type="NCBI Taxonomy" id="208324"/>
    <lineage>
        <taxon>Eukaryota</taxon>
        <taxon>Metazoa</taxon>
        <taxon>Chordata</taxon>
        <taxon>Craniata</taxon>
        <taxon>Vertebrata</taxon>
        <taxon>Euteleostomi</taxon>
        <taxon>Actinopterygii</taxon>
        <taxon>Neopterygii</taxon>
        <taxon>Teleostei</taxon>
        <taxon>Neoteleostei</taxon>
        <taxon>Acanthomorphata</taxon>
        <taxon>Ovalentaria</taxon>
        <taxon>Atherinomorphae</taxon>
        <taxon>Cyprinodontiformes</taxon>
        <taxon>Goodeidae</taxon>
        <taxon>Ameca</taxon>
    </lineage>
</organism>
<evidence type="ECO:0000313" key="8">
    <source>
        <dbReference type="EMBL" id="MEQ2281021.1"/>
    </source>
</evidence>
<feature type="non-terminal residue" evidence="8">
    <location>
        <position position="1"/>
    </location>
</feature>
<keyword evidence="3" id="KW-0202">Cytokine</keyword>
<dbReference type="Pfam" id="PF00048">
    <property type="entry name" value="IL8"/>
    <property type="match status" value="1"/>
</dbReference>
<keyword evidence="6" id="KW-0395">Inflammatory response</keyword>
<evidence type="ECO:0000256" key="3">
    <source>
        <dbReference type="ARBA" id="ARBA00022514"/>
    </source>
</evidence>
<dbReference type="Proteomes" id="UP001469553">
    <property type="component" value="Unassembled WGS sequence"/>
</dbReference>
<feature type="domain" description="Chemokine interleukin-8-like" evidence="7">
    <location>
        <begin position="90"/>
        <end position="149"/>
    </location>
</feature>
<dbReference type="PANTHER" id="PTHR12015">
    <property type="entry name" value="SMALL INDUCIBLE CYTOKINE A"/>
    <property type="match status" value="1"/>
</dbReference>
<evidence type="ECO:0000256" key="4">
    <source>
        <dbReference type="ARBA" id="ARBA00022525"/>
    </source>
</evidence>
<evidence type="ECO:0000313" key="9">
    <source>
        <dbReference type="Proteomes" id="UP001469553"/>
    </source>
</evidence>
<evidence type="ECO:0000259" key="7">
    <source>
        <dbReference type="SMART" id="SM00199"/>
    </source>
</evidence>
<protein>
    <recommendedName>
        <fullName evidence="7">Chemokine interleukin-8-like domain-containing protein</fullName>
    </recommendedName>
</protein>
<evidence type="ECO:0000256" key="2">
    <source>
        <dbReference type="ARBA" id="ARBA00022500"/>
    </source>
</evidence>
<dbReference type="InterPro" id="IPR039809">
    <property type="entry name" value="Chemokine_b/g/d"/>
</dbReference>
<keyword evidence="9" id="KW-1185">Reference proteome</keyword>
<dbReference type="SMART" id="SM00199">
    <property type="entry name" value="SCY"/>
    <property type="match status" value="1"/>
</dbReference>
<sequence length="166" mass="18408">PPDCRQIVKVQQGIAPSAVIIAEVSKPITVKQLKQESSNFITFKEKAGSWRSASSTTSKESGGTRTTPVSFCGRKHYLYFPSVCVSVGGISNCCLKITGTKVHRDSLKSYYVEDPSSCTHSAVVFTTIIGRRICASQTNVWTKTSMAYLDGKNWQRRHTTLKQQRQ</sequence>
<keyword evidence="5" id="KW-0732">Signal</keyword>
<name>A0ABV0XHT1_9TELE</name>
<reference evidence="8 9" key="1">
    <citation type="submission" date="2021-06" db="EMBL/GenBank/DDBJ databases">
        <authorList>
            <person name="Palmer J.M."/>
        </authorList>
    </citation>
    <scope>NUCLEOTIDE SEQUENCE [LARGE SCALE GENOMIC DNA]</scope>
    <source>
        <strain evidence="8 9">AS_MEX2019</strain>
        <tissue evidence="8">Muscle</tissue>
    </source>
</reference>
<dbReference type="InterPro" id="IPR036048">
    <property type="entry name" value="Interleukin_8-like_sf"/>
</dbReference>
<keyword evidence="4" id="KW-0964">Secreted</keyword>
<comment type="caution">
    <text evidence="8">The sequence shown here is derived from an EMBL/GenBank/DDBJ whole genome shotgun (WGS) entry which is preliminary data.</text>
</comment>
<comment type="subcellular location">
    <subcellularLocation>
        <location evidence="1">Secreted</location>
    </subcellularLocation>
</comment>
<accession>A0ABV0XHT1</accession>
<dbReference type="PANTHER" id="PTHR12015:SF111">
    <property type="entry name" value="C-C MOTIF CHEMOKINE 17"/>
    <property type="match status" value="1"/>
</dbReference>
<dbReference type="Gene3D" id="2.40.50.40">
    <property type="match status" value="1"/>
</dbReference>
<dbReference type="InterPro" id="IPR001811">
    <property type="entry name" value="Chemokine_IL8-like_dom"/>
</dbReference>
<dbReference type="SUPFAM" id="SSF54117">
    <property type="entry name" value="Interleukin 8-like chemokines"/>
    <property type="match status" value="1"/>
</dbReference>
<gene>
    <name evidence="8" type="ORF">AMECASPLE_026177</name>
</gene>
<proteinExistence type="predicted"/>
<evidence type="ECO:0000256" key="5">
    <source>
        <dbReference type="ARBA" id="ARBA00022729"/>
    </source>
</evidence>
<keyword evidence="2" id="KW-0145">Chemotaxis</keyword>
<evidence type="ECO:0000256" key="6">
    <source>
        <dbReference type="ARBA" id="ARBA00023198"/>
    </source>
</evidence>